<sequence>MRTCSPDDLTGDAERQGAHGAEVHLHPMTLGEPVGGGIFQEITDQEIIDDGGHREVWQQSPEGDLYHLDPHDDELDLWVFRLGYREGSVDLVNGCFALAKRDLALYTCTNNTASQPKAWRLVDVEFIRMTKTIASDTDTHVLMAAAKLFREHGVVGASIRAIADAAGVLPGSVTYRYPTKEALVVALMQRAVADISVRVFDAIEVSSDPVERLRLAMRVHLRTLLDGDDAVFVLLFDWQRLSPQSRAALAQERRRYESIWEGLIYAAAASGQLVEGLDLSLVRKFVFGAANSVAFWYQAGGPRTPEEIADAFSALIGLGALSERSRPHPSVETYERLGALRPHITRNQGGEDVE</sequence>
<evidence type="ECO:0000256" key="5">
    <source>
        <dbReference type="PROSITE-ProRule" id="PRU00335"/>
    </source>
</evidence>
<dbReference type="RefSeq" id="WP_146958430.1">
    <property type="nucleotide sequence ID" value="NZ_CP042467.1"/>
</dbReference>
<dbReference type="PANTHER" id="PTHR30055:SF175">
    <property type="entry name" value="HTH-TYPE TRANSCRIPTIONAL REPRESSOR KSTR2"/>
    <property type="match status" value="1"/>
</dbReference>
<keyword evidence="3 5" id="KW-0238">DNA-binding</keyword>
<evidence type="ECO:0000256" key="2">
    <source>
        <dbReference type="ARBA" id="ARBA00023015"/>
    </source>
</evidence>
<name>A0A5B8XM60_9DELT</name>
<dbReference type="PANTHER" id="PTHR30055">
    <property type="entry name" value="HTH-TYPE TRANSCRIPTIONAL REGULATOR RUTR"/>
    <property type="match status" value="1"/>
</dbReference>
<dbReference type="OrthoDB" id="7185252at2"/>
<dbReference type="Proteomes" id="UP000321595">
    <property type="component" value="Chromosome"/>
</dbReference>
<dbReference type="PRINTS" id="PR00455">
    <property type="entry name" value="HTHTETR"/>
</dbReference>
<dbReference type="Pfam" id="PF00440">
    <property type="entry name" value="TetR_N"/>
    <property type="match status" value="1"/>
</dbReference>
<dbReference type="GO" id="GO:0003700">
    <property type="term" value="F:DNA-binding transcription factor activity"/>
    <property type="evidence" value="ECO:0007669"/>
    <property type="project" value="TreeGrafter"/>
</dbReference>
<dbReference type="AlphaFoldDB" id="A0A5B8XM60"/>
<dbReference type="InterPro" id="IPR050109">
    <property type="entry name" value="HTH-type_TetR-like_transc_reg"/>
</dbReference>
<feature type="domain" description="HTH tetR-type" evidence="6">
    <location>
        <begin position="135"/>
        <end position="195"/>
    </location>
</feature>
<dbReference type="KEGG" id="bbae:FRD01_05705"/>
<dbReference type="SUPFAM" id="SSF48498">
    <property type="entry name" value="Tetracyclin repressor-like, C-terminal domain"/>
    <property type="match status" value="1"/>
</dbReference>
<dbReference type="InterPro" id="IPR001647">
    <property type="entry name" value="HTH_TetR"/>
</dbReference>
<keyword evidence="2" id="KW-0805">Transcription regulation</keyword>
<evidence type="ECO:0000256" key="1">
    <source>
        <dbReference type="ARBA" id="ARBA00022491"/>
    </source>
</evidence>
<evidence type="ECO:0000259" key="6">
    <source>
        <dbReference type="PROSITE" id="PS50977"/>
    </source>
</evidence>
<evidence type="ECO:0000256" key="3">
    <source>
        <dbReference type="ARBA" id="ARBA00023125"/>
    </source>
</evidence>
<organism evidence="7 8">
    <name type="scientific">Microvenator marinus</name>
    <dbReference type="NCBI Taxonomy" id="2600177"/>
    <lineage>
        <taxon>Bacteria</taxon>
        <taxon>Deltaproteobacteria</taxon>
        <taxon>Bradymonadales</taxon>
        <taxon>Microvenatoraceae</taxon>
        <taxon>Microvenator</taxon>
    </lineage>
</organism>
<dbReference type="EMBL" id="CP042467">
    <property type="protein sequence ID" value="QED26744.1"/>
    <property type="molecule type" value="Genomic_DNA"/>
</dbReference>
<evidence type="ECO:0000313" key="7">
    <source>
        <dbReference type="EMBL" id="QED26744.1"/>
    </source>
</evidence>
<keyword evidence="8" id="KW-1185">Reference proteome</keyword>
<reference evidence="7 8" key="1">
    <citation type="submission" date="2019-08" db="EMBL/GenBank/DDBJ databases">
        <authorList>
            <person name="Liang Q."/>
        </authorList>
    </citation>
    <scope>NUCLEOTIDE SEQUENCE [LARGE SCALE GENOMIC DNA]</scope>
    <source>
        <strain evidence="7 8">V1718</strain>
    </source>
</reference>
<dbReference type="InterPro" id="IPR036271">
    <property type="entry name" value="Tet_transcr_reg_TetR-rel_C_sf"/>
</dbReference>
<feature type="DNA-binding region" description="H-T-H motif" evidence="5">
    <location>
        <begin position="158"/>
        <end position="177"/>
    </location>
</feature>
<evidence type="ECO:0000256" key="4">
    <source>
        <dbReference type="ARBA" id="ARBA00023163"/>
    </source>
</evidence>
<dbReference type="SUPFAM" id="SSF46689">
    <property type="entry name" value="Homeodomain-like"/>
    <property type="match status" value="1"/>
</dbReference>
<keyword evidence="1" id="KW-0678">Repressor</keyword>
<dbReference type="GO" id="GO:0000976">
    <property type="term" value="F:transcription cis-regulatory region binding"/>
    <property type="evidence" value="ECO:0007669"/>
    <property type="project" value="TreeGrafter"/>
</dbReference>
<gene>
    <name evidence="7" type="ORF">FRD01_05705</name>
</gene>
<proteinExistence type="predicted"/>
<protein>
    <submittedName>
        <fullName evidence="7">TetR/AcrR family transcriptional regulator</fullName>
    </submittedName>
</protein>
<dbReference type="PROSITE" id="PS50977">
    <property type="entry name" value="HTH_TETR_2"/>
    <property type="match status" value="1"/>
</dbReference>
<evidence type="ECO:0000313" key="8">
    <source>
        <dbReference type="Proteomes" id="UP000321595"/>
    </source>
</evidence>
<dbReference type="Pfam" id="PF17932">
    <property type="entry name" value="TetR_C_24"/>
    <property type="match status" value="1"/>
</dbReference>
<dbReference type="InterPro" id="IPR009057">
    <property type="entry name" value="Homeodomain-like_sf"/>
</dbReference>
<dbReference type="Gene3D" id="1.10.357.10">
    <property type="entry name" value="Tetracycline Repressor, domain 2"/>
    <property type="match status" value="1"/>
</dbReference>
<keyword evidence="4" id="KW-0804">Transcription</keyword>
<dbReference type="Gene3D" id="1.10.10.60">
    <property type="entry name" value="Homeodomain-like"/>
    <property type="match status" value="1"/>
</dbReference>
<dbReference type="InterPro" id="IPR041490">
    <property type="entry name" value="KstR2_TetR_C"/>
</dbReference>
<accession>A0A5B8XM60</accession>